<dbReference type="GO" id="GO:0031122">
    <property type="term" value="P:cytoplasmic microtubule organization"/>
    <property type="evidence" value="ECO:0007669"/>
    <property type="project" value="TreeGrafter"/>
</dbReference>
<gene>
    <name evidence="9" type="primary">TUBGCP3_3</name>
    <name evidence="9" type="ORF">FOZ63_015380</name>
</gene>
<feature type="region of interest" description="Disordered" evidence="6">
    <location>
        <begin position="178"/>
        <end position="197"/>
    </location>
</feature>
<comment type="caution">
    <text evidence="9">The sequence shown here is derived from an EMBL/GenBank/DDBJ whole genome shotgun (WGS) entry which is preliminary data.</text>
</comment>
<dbReference type="AlphaFoldDB" id="A0A7J6PPW4"/>
<dbReference type="InterPro" id="IPR007259">
    <property type="entry name" value="GCP"/>
</dbReference>
<dbReference type="InterPro" id="IPR042241">
    <property type="entry name" value="GCP_C_sf"/>
</dbReference>
<evidence type="ECO:0000256" key="1">
    <source>
        <dbReference type="ARBA" id="ARBA00004245"/>
    </source>
</evidence>
<evidence type="ECO:0000256" key="5">
    <source>
        <dbReference type="ARBA" id="ARBA00023212"/>
    </source>
</evidence>
<reference evidence="9 10" key="1">
    <citation type="submission" date="2020-04" db="EMBL/GenBank/DDBJ databases">
        <title>Perkinsus olseni comparative genomics.</title>
        <authorList>
            <person name="Bogema D.R."/>
        </authorList>
    </citation>
    <scope>NUCLEOTIDE SEQUENCE [LARGE SCALE GENOMIC DNA]</scope>
    <source>
        <strain evidence="9 10">ATCC PRA-207</strain>
    </source>
</reference>
<feature type="domain" description="Gamma tubulin complex component C-terminal" evidence="7">
    <location>
        <begin position="223"/>
        <end position="563"/>
    </location>
</feature>
<dbReference type="PANTHER" id="PTHR19302:SF14">
    <property type="entry name" value="GAMMA-TUBULIN COMPLEX COMPONENT 3"/>
    <property type="match status" value="1"/>
</dbReference>
<evidence type="ECO:0000259" key="8">
    <source>
        <dbReference type="Pfam" id="PF17681"/>
    </source>
</evidence>
<dbReference type="InterPro" id="IPR041470">
    <property type="entry name" value="GCP_N"/>
</dbReference>
<dbReference type="GO" id="GO:0043015">
    <property type="term" value="F:gamma-tubulin binding"/>
    <property type="evidence" value="ECO:0007669"/>
    <property type="project" value="InterPro"/>
</dbReference>
<evidence type="ECO:0000313" key="9">
    <source>
        <dbReference type="EMBL" id="KAF4698184.1"/>
    </source>
</evidence>
<dbReference type="Pfam" id="PF17681">
    <property type="entry name" value="GCP_N_terminal"/>
    <property type="match status" value="1"/>
</dbReference>
<dbReference type="EMBL" id="JABANO010038658">
    <property type="protein sequence ID" value="KAF4698184.1"/>
    <property type="molecule type" value="Genomic_DNA"/>
</dbReference>
<comment type="similarity">
    <text evidence="2">Belongs to the TUBGCP family.</text>
</comment>
<dbReference type="OMA" id="WVYQPGR"/>
<sequence length="564" mass="63812">LTVTLESRVSGSGWTLQHLQAWVYQPGRQLAALERLTQACLSEENGGAMISDIITLRDSRADFATRWLPAQGSAPACTLRSVLDDIISRTLQPLVTMIHLWVSEGRLMKGGEADFFIEEHAAASNRTTSCSDIWTGAFVIDFDKVPSIVAENVALKIFVTGKSINFVRQCCSEGDWLGDPDEPLPHTEGGEETSTEGLTRMVQAAYRRETSLVFRLMMNKYRLQDHLLAVKKYLLLSQGDFVGHLLDLMTEHLSTRAQALRVHTFRDLTDHALRLQRVGSAGAAASGGDDQQEEFDNRLTARLEKPGWEIFSLDYIATQPISVILNDGAMHQYRRVFSISWRLHRAERQLSSAWSQQMIAHRTVLRAVHQKRQKSSSASPNHSVIHLLQTCNALRHEMWHLMQHLRSFFAFNVIDTAWQKLRDALDSLASQQEADLDRVLRLHEEYLSRLAAGHFLNHNADTAAGKKQMKVFDVLNELLSGIYQFTTLQERIYGDLSGAALGCEGREDEMPLMDEATAVEFKRAVTERREEFLGNLQKFCAGAMAMKTELKHLVNRIDFNCFYY</sequence>
<feature type="domain" description="Gamma tubulin complex component protein N-terminal" evidence="8">
    <location>
        <begin position="2"/>
        <end position="220"/>
    </location>
</feature>
<dbReference type="Proteomes" id="UP000553632">
    <property type="component" value="Unassembled WGS sequence"/>
</dbReference>
<keyword evidence="4" id="KW-0493">Microtubule</keyword>
<keyword evidence="10" id="KW-1185">Reference proteome</keyword>
<comment type="subcellular location">
    <subcellularLocation>
        <location evidence="1">Cytoplasm</location>
        <location evidence="1">Cytoskeleton</location>
    </subcellularLocation>
</comment>
<dbReference type="GO" id="GO:0000278">
    <property type="term" value="P:mitotic cell cycle"/>
    <property type="evidence" value="ECO:0007669"/>
    <property type="project" value="TreeGrafter"/>
</dbReference>
<dbReference type="GO" id="GO:0000930">
    <property type="term" value="C:gamma-tubulin complex"/>
    <property type="evidence" value="ECO:0007669"/>
    <property type="project" value="TreeGrafter"/>
</dbReference>
<dbReference type="Gene3D" id="1.20.120.1900">
    <property type="entry name" value="Gamma-tubulin complex, C-terminal domain"/>
    <property type="match status" value="1"/>
</dbReference>
<dbReference type="InterPro" id="IPR040457">
    <property type="entry name" value="GCP_C"/>
</dbReference>
<accession>A0A7J6PPW4</accession>
<dbReference type="GO" id="GO:0000922">
    <property type="term" value="C:spindle pole"/>
    <property type="evidence" value="ECO:0007669"/>
    <property type="project" value="InterPro"/>
</dbReference>
<evidence type="ECO:0000256" key="2">
    <source>
        <dbReference type="ARBA" id="ARBA00010337"/>
    </source>
</evidence>
<feature type="non-terminal residue" evidence="9">
    <location>
        <position position="1"/>
    </location>
</feature>
<proteinExistence type="inferred from homology"/>
<dbReference type="GO" id="GO:0005874">
    <property type="term" value="C:microtubule"/>
    <property type="evidence" value="ECO:0007669"/>
    <property type="project" value="UniProtKB-KW"/>
</dbReference>
<dbReference type="GO" id="GO:0051225">
    <property type="term" value="P:spindle assembly"/>
    <property type="evidence" value="ECO:0007669"/>
    <property type="project" value="TreeGrafter"/>
</dbReference>
<dbReference type="GO" id="GO:0007020">
    <property type="term" value="P:microtubule nucleation"/>
    <property type="evidence" value="ECO:0007669"/>
    <property type="project" value="InterPro"/>
</dbReference>
<evidence type="ECO:0000256" key="6">
    <source>
        <dbReference type="SAM" id="MobiDB-lite"/>
    </source>
</evidence>
<evidence type="ECO:0000259" key="7">
    <source>
        <dbReference type="Pfam" id="PF04130"/>
    </source>
</evidence>
<evidence type="ECO:0000313" key="10">
    <source>
        <dbReference type="Proteomes" id="UP000553632"/>
    </source>
</evidence>
<keyword evidence="3" id="KW-0963">Cytoplasm</keyword>
<keyword evidence="5" id="KW-0206">Cytoskeleton</keyword>
<name>A0A7J6PPW4_PEROL</name>
<protein>
    <submittedName>
        <fullName evidence="9">Gamma-tubulin complex component 3</fullName>
    </submittedName>
</protein>
<dbReference type="PANTHER" id="PTHR19302">
    <property type="entry name" value="GAMMA TUBULIN COMPLEX PROTEIN"/>
    <property type="match status" value="1"/>
</dbReference>
<dbReference type="GO" id="GO:0051321">
    <property type="term" value="P:meiotic cell cycle"/>
    <property type="evidence" value="ECO:0007669"/>
    <property type="project" value="TreeGrafter"/>
</dbReference>
<evidence type="ECO:0000256" key="4">
    <source>
        <dbReference type="ARBA" id="ARBA00022701"/>
    </source>
</evidence>
<dbReference type="Pfam" id="PF04130">
    <property type="entry name" value="GCP_C_terminal"/>
    <property type="match status" value="1"/>
</dbReference>
<evidence type="ECO:0000256" key="3">
    <source>
        <dbReference type="ARBA" id="ARBA00022490"/>
    </source>
</evidence>
<organism evidence="9 10">
    <name type="scientific">Perkinsus olseni</name>
    <name type="common">Perkinsus atlanticus</name>
    <dbReference type="NCBI Taxonomy" id="32597"/>
    <lineage>
        <taxon>Eukaryota</taxon>
        <taxon>Sar</taxon>
        <taxon>Alveolata</taxon>
        <taxon>Perkinsozoa</taxon>
        <taxon>Perkinsea</taxon>
        <taxon>Perkinsida</taxon>
        <taxon>Perkinsidae</taxon>
        <taxon>Perkinsus</taxon>
    </lineage>
</organism>
<dbReference type="GO" id="GO:0051011">
    <property type="term" value="F:microtubule minus-end binding"/>
    <property type="evidence" value="ECO:0007669"/>
    <property type="project" value="TreeGrafter"/>
</dbReference>